<dbReference type="GO" id="GO:0006405">
    <property type="term" value="P:RNA export from nucleus"/>
    <property type="evidence" value="ECO:0007669"/>
    <property type="project" value="TreeGrafter"/>
</dbReference>
<gene>
    <name evidence="1" type="ORF">DICVIV_09890</name>
</gene>
<dbReference type="SUPFAM" id="SSF48371">
    <property type="entry name" value="ARM repeat"/>
    <property type="match status" value="1"/>
</dbReference>
<dbReference type="AlphaFoldDB" id="A0A0D8XHD0"/>
<dbReference type="GO" id="GO:0003723">
    <property type="term" value="F:RNA binding"/>
    <property type="evidence" value="ECO:0007669"/>
    <property type="project" value="TreeGrafter"/>
</dbReference>
<dbReference type="GO" id="GO:0005737">
    <property type="term" value="C:cytoplasm"/>
    <property type="evidence" value="ECO:0007669"/>
    <property type="project" value="TreeGrafter"/>
</dbReference>
<dbReference type="Gene3D" id="1.25.10.10">
    <property type="entry name" value="Leucine-rich Repeat Variant"/>
    <property type="match status" value="1"/>
</dbReference>
<dbReference type="STRING" id="29172.A0A0D8XHD0"/>
<dbReference type="Proteomes" id="UP000053766">
    <property type="component" value="Unassembled WGS sequence"/>
</dbReference>
<keyword evidence="2" id="KW-1185">Reference proteome</keyword>
<dbReference type="GO" id="GO:0005049">
    <property type="term" value="F:nuclear export signal receptor activity"/>
    <property type="evidence" value="ECO:0007669"/>
    <property type="project" value="InterPro"/>
</dbReference>
<dbReference type="OrthoDB" id="2215036at2759"/>
<protein>
    <submittedName>
        <fullName evidence="1">Putative phage head-tail adaptor</fullName>
    </submittedName>
</protein>
<dbReference type="PANTHER" id="PTHR11223:SF3">
    <property type="entry name" value="EXPORTIN-5"/>
    <property type="match status" value="1"/>
</dbReference>
<dbReference type="InterPro" id="IPR016024">
    <property type="entry name" value="ARM-type_fold"/>
</dbReference>
<evidence type="ECO:0000313" key="2">
    <source>
        <dbReference type="Proteomes" id="UP000053766"/>
    </source>
</evidence>
<dbReference type="PANTHER" id="PTHR11223">
    <property type="entry name" value="EXPORTIN 1/5"/>
    <property type="match status" value="1"/>
</dbReference>
<dbReference type="GO" id="GO:0042565">
    <property type="term" value="C:RNA nuclear export complex"/>
    <property type="evidence" value="ECO:0007669"/>
    <property type="project" value="TreeGrafter"/>
</dbReference>
<organism evidence="1 2">
    <name type="scientific">Dictyocaulus viviparus</name>
    <name type="common">Bovine lungworm</name>
    <dbReference type="NCBI Taxonomy" id="29172"/>
    <lineage>
        <taxon>Eukaryota</taxon>
        <taxon>Metazoa</taxon>
        <taxon>Ecdysozoa</taxon>
        <taxon>Nematoda</taxon>
        <taxon>Chromadorea</taxon>
        <taxon>Rhabditida</taxon>
        <taxon>Rhabditina</taxon>
        <taxon>Rhabditomorpha</taxon>
        <taxon>Strongyloidea</taxon>
        <taxon>Metastrongylidae</taxon>
        <taxon>Dictyocaulus</taxon>
    </lineage>
</organism>
<dbReference type="GO" id="GO:0005634">
    <property type="term" value="C:nucleus"/>
    <property type="evidence" value="ECO:0007669"/>
    <property type="project" value="TreeGrafter"/>
</dbReference>
<reference evidence="1 2" key="1">
    <citation type="submission" date="2013-11" db="EMBL/GenBank/DDBJ databases">
        <title>Draft genome of the bovine lungworm Dictyocaulus viviparus.</title>
        <authorList>
            <person name="Mitreva M."/>
        </authorList>
    </citation>
    <scope>NUCLEOTIDE SEQUENCE [LARGE SCALE GENOMIC DNA]</scope>
    <source>
        <strain evidence="1 2">HannoverDv2000</strain>
    </source>
</reference>
<dbReference type="EMBL" id="KN716501">
    <property type="protein sequence ID" value="KJH44080.1"/>
    <property type="molecule type" value="Genomic_DNA"/>
</dbReference>
<dbReference type="InterPro" id="IPR011989">
    <property type="entry name" value="ARM-like"/>
</dbReference>
<accession>A0A0D8XHD0</accession>
<sequence length="836" mass="95542">MLLNFNRFGVFIGEKQEKAAVISAFFREQVLSTILSTIRNQLVQNFSLAADGSPFSERHYRYLKSLCKLLTTLGNFLSRVWTEKVPPAHFGTYMSTIVAFFKHDSLYLKHESCDVLLALSSHPFFRNNEDVVKSIRAVFSNTPNAFKKDGYPSQNPPTPASRFSQIDFDDDLEWHNLFSITESEWEALIKFAKSVVTVAYDRKITGSEHNRLIQMRDALVTSMMGIFDHEVLNQMFSLHSPFLCSYDGDWNNLFNYFALLRKVLIASAGHKTLNRHVISLILRLVQTFPTYFKEKVADVISLYSDVNDVITKMQMAQLLQVLAVLSNIVDSSSVQFELLQMAAGPAIEYIRSVEWSFENIASFISFNALNTAPPTKFDSSVTLNRTELRRALTCLQGVLQQVTSYNPFASMVTTVFPSFLKLARTSVHDLVGSVFVNINEEMLLFKIYQGYTLRCLIDLHLEHANAMLHPLYRDSITKIVASERQQIYCSLGENVEIIGSPPVTEVDLVSVERQYIHDLNEQVLTLISLSVNKFPVVIYSMNEMPHLLNSIVLNLSVLPEFRIRSWIKKGWKSLITCCPPEYWPLLKGFFTPIAEFMHNQLQKMWSEVSNIDYGDDKKSRSISTLGHWLFNNNVGLYSVIMTAFSCLTFRDSLLALKAINLCKSLSEKLVDCYDDDVGVHMLVCSIRSLQLHGSDEVAGTPLMGLVFHIYFILVSYQKKCRFEAKYYDVGFTSLQRRFSMSFPQVLLQLPDVDTETVTNFDNKIQAMISGEELVLEKHKKEMTRKLFKGVISLTIGEQHRKPVYLRPLPPIDKRRRIVDETDGFENLAILFADGRE</sequence>
<name>A0A0D8XHD0_DICVI</name>
<evidence type="ECO:0000313" key="1">
    <source>
        <dbReference type="EMBL" id="KJH44080.1"/>
    </source>
</evidence>
<dbReference type="GO" id="GO:0006611">
    <property type="term" value="P:protein export from nucleus"/>
    <property type="evidence" value="ECO:0007669"/>
    <property type="project" value="InterPro"/>
</dbReference>
<dbReference type="InterPro" id="IPR045065">
    <property type="entry name" value="XPO1/5"/>
</dbReference>
<proteinExistence type="predicted"/>
<reference evidence="2" key="2">
    <citation type="journal article" date="2016" name="Sci. Rep.">
        <title>Dictyocaulus viviparus genome, variome and transcriptome elucidate lungworm biology and support future intervention.</title>
        <authorList>
            <person name="McNulty S.N."/>
            <person name="Strube C."/>
            <person name="Rosa B.A."/>
            <person name="Martin J.C."/>
            <person name="Tyagi R."/>
            <person name="Choi Y.J."/>
            <person name="Wang Q."/>
            <person name="Hallsworth Pepin K."/>
            <person name="Zhang X."/>
            <person name="Ozersky P."/>
            <person name="Wilson R.K."/>
            <person name="Sternberg P.W."/>
            <person name="Gasser R.B."/>
            <person name="Mitreva M."/>
        </authorList>
    </citation>
    <scope>NUCLEOTIDE SEQUENCE [LARGE SCALE GENOMIC DNA]</scope>
    <source>
        <strain evidence="2">HannoverDv2000</strain>
    </source>
</reference>